<proteinExistence type="predicted"/>
<dbReference type="PANTHER" id="PTHR30508:SF1">
    <property type="entry name" value="UPF0051 PROTEIN ABCI8, CHLOROPLASTIC-RELATED"/>
    <property type="match status" value="1"/>
</dbReference>
<dbReference type="STRING" id="35608.A0A2U1P2P0"/>
<accession>A0A2U1P2P0</accession>
<gene>
    <name evidence="1" type="ORF">CTI12_AA119300</name>
</gene>
<dbReference type="SUPFAM" id="SSF101960">
    <property type="entry name" value="Stabilizer of iron transporter SufD"/>
    <property type="match status" value="1"/>
</dbReference>
<keyword evidence="2" id="KW-1185">Reference proteome</keyword>
<organism evidence="1 2">
    <name type="scientific">Artemisia annua</name>
    <name type="common">Sweet wormwood</name>
    <dbReference type="NCBI Taxonomy" id="35608"/>
    <lineage>
        <taxon>Eukaryota</taxon>
        <taxon>Viridiplantae</taxon>
        <taxon>Streptophyta</taxon>
        <taxon>Embryophyta</taxon>
        <taxon>Tracheophyta</taxon>
        <taxon>Spermatophyta</taxon>
        <taxon>Magnoliopsida</taxon>
        <taxon>eudicotyledons</taxon>
        <taxon>Gunneridae</taxon>
        <taxon>Pentapetalae</taxon>
        <taxon>asterids</taxon>
        <taxon>campanulids</taxon>
        <taxon>Asterales</taxon>
        <taxon>Asteraceae</taxon>
        <taxon>Asteroideae</taxon>
        <taxon>Anthemideae</taxon>
        <taxon>Artemisiinae</taxon>
        <taxon>Artemisia</taxon>
    </lineage>
</organism>
<dbReference type="Proteomes" id="UP000245207">
    <property type="component" value="Unassembled WGS sequence"/>
</dbReference>
<dbReference type="EMBL" id="PKPP01001779">
    <property type="protein sequence ID" value="PWA80002.1"/>
    <property type="molecule type" value="Genomic_DNA"/>
</dbReference>
<dbReference type="PANTHER" id="PTHR30508">
    <property type="entry name" value="FES CLUSTER ASSEMBLY PROTEIN SUF"/>
    <property type="match status" value="1"/>
</dbReference>
<reference evidence="1 2" key="1">
    <citation type="journal article" date="2018" name="Mol. Plant">
        <title>The genome of Artemisia annua provides insight into the evolution of Asteraceae family and artemisinin biosynthesis.</title>
        <authorList>
            <person name="Shen Q."/>
            <person name="Zhang L."/>
            <person name="Liao Z."/>
            <person name="Wang S."/>
            <person name="Yan T."/>
            <person name="Shi P."/>
            <person name="Liu M."/>
            <person name="Fu X."/>
            <person name="Pan Q."/>
            <person name="Wang Y."/>
            <person name="Lv Z."/>
            <person name="Lu X."/>
            <person name="Zhang F."/>
            <person name="Jiang W."/>
            <person name="Ma Y."/>
            <person name="Chen M."/>
            <person name="Hao X."/>
            <person name="Li L."/>
            <person name="Tang Y."/>
            <person name="Lv G."/>
            <person name="Zhou Y."/>
            <person name="Sun X."/>
            <person name="Brodelius P.E."/>
            <person name="Rose J.K.C."/>
            <person name="Tang K."/>
        </authorList>
    </citation>
    <scope>NUCLEOTIDE SEQUENCE [LARGE SCALE GENOMIC DNA]</scope>
    <source>
        <strain evidence="2">cv. Huhao1</strain>
        <tissue evidence="1">Leaf</tissue>
    </source>
</reference>
<evidence type="ECO:0000313" key="1">
    <source>
        <dbReference type="EMBL" id="PWA80002.1"/>
    </source>
</evidence>
<dbReference type="InterPro" id="IPR037284">
    <property type="entry name" value="SUF_FeS_clus_asmbl_SufBD_sf"/>
</dbReference>
<dbReference type="AlphaFoldDB" id="A0A2U1P2P0"/>
<dbReference type="OrthoDB" id="446132at2759"/>
<name>A0A2U1P2P0_ARTAN</name>
<protein>
    <submittedName>
        <fullName evidence="1">SUF system FeS cluster assembly, SufB</fullName>
    </submittedName>
</protein>
<dbReference type="InterPro" id="IPR055346">
    <property type="entry name" value="Fe-S_cluster_assembly_SufBD"/>
</dbReference>
<sequence length="290" mass="32755">MVQLPFSENTKISKRSSSKSDFCYKTTKSKPHSHRFLKLRAIQSDTLTEGNSSNLSSIYDDPLQKFLKRDYKYKFCQMVEPIWSDNEYPKIDFQNVCYYSEPKKKPTLNSLDEVDPELIKYFDKLGILISISFDKSGVIFCLISEAIREYPDLVKKYLGKVVAPDDNFYAALNSAVFSDGSGLCAGPKSKISWTQVETGSAITWKYPSVVLEGDEYVGEFYSVALTKPVLPKGQYGSYPTKPVVPKPENKTYGKGYPKAPKVLEHPKNIAVQGLIYCKYGAKLMSSKNKK</sequence>
<comment type="caution">
    <text evidence="1">The sequence shown here is derived from an EMBL/GenBank/DDBJ whole genome shotgun (WGS) entry which is preliminary data.</text>
</comment>
<evidence type="ECO:0000313" key="2">
    <source>
        <dbReference type="Proteomes" id="UP000245207"/>
    </source>
</evidence>
<dbReference type="GO" id="GO:0016226">
    <property type="term" value="P:iron-sulfur cluster assembly"/>
    <property type="evidence" value="ECO:0007669"/>
    <property type="project" value="InterPro"/>
</dbReference>